<gene>
    <name evidence="2" type="ORF">SAMN04488700_2392</name>
</gene>
<feature type="transmembrane region" description="Helical" evidence="1">
    <location>
        <begin position="6"/>
        <end position="29"/>
    </location>
</feature>
<dbReference type="Proteomes" id="UP000193435">
    <property type="component" value="Unassembled WGS sequence"/>
</dbReference>
<organism evidence="2 3">
    <name type="scientific">Carnobacterium iners</name>
    <dbReference type="NCBI Taxonomy" id="1073423"/>
    <lineage>
        <taxon>Bacteria</taxon>
        <taxon>Bacillati</taxon>
        <taxon>Bacillota</taxon>
        <taxon>Bacilli</taxon>
        <taxon>Lactobacillales</taxon>
        <taxon>Carnobacteriaceae</taxon>
        <taxon>Carnobacterium</taxon>
    </lineage>
</organism>
<evidence type="ECO:0000256" key="1">
    <source>
        <dbReference type="SAM" id="Phobius"/>
    </source>
</evidence>
<reference evidence="2 3" key="1">
    <citation type="submission" date="2017-04" db="EMBL/GenBank/DDBJ databases">
        <authorList>
            <person name="Afonso C.L."/>
            <person name="Miller P.J."/>
            <person name="Scott M.A."/>
            <person name="Spackman E."/>
            <person name="Goraichik I."/>
            <person name="Dimitrov K.M."/>
            <person name="Suarez D.L."/>
            <person name="Swayne D.E."/>
        </authorList>
    </citation>
    <scope>NUCLEOTIDE SEQUENCE [LARGE SCALE GENOMIC DNA]</scope>
    <source>
        <strain evidence="2 3">LMG26642</strain>
    </source>
</reference>
<protein>
    <recommendedName>
        <fullName evidence="4">Competence protein ComGG</fullName>
    </recommendedName>
</protein>
<dbReference type="OrthoDB" id="2156781at2"/>
<evidence type="ECO:0008006" key="4">
    <source>
        <dbReference type="Google" id="ProtNLM"/>
    </source>
</evidence>
<dbReference type="AlphaFoldDB" id="A0A1X7NR66"/>
<evidence type="ECO:0000313" key="2">
    <source>
        <dbReference type="EMBL" id="SMH40587.1"/>
    </source>
</evidence>
<name>A0A1X7NR66_9LACT</name>
<sequence length="139" mass="16064">MNQKGTILPSVVIFVFLIATVMIGTARIYKNQMQQMILTENYYLIHTMIALSKVEVQRKLAESSTFKKAVFNFEDGKVEVYKEKEESYIFIGTTKNNPTNSIKVNVSFLNDKEFNGKTDEKKEIEKSETEKSYELLKSK</sequence>
<proteinExistence type="predicted"/>
<dbReference type="RefSeq" id="WP_085560406.1">
    <property type="nucleotide sequence ID" value="NZ_FOAH01000031.1"/>
</dbReference>
<keyword evidence="3" id="KW-1185">Reference proteome</keyword>
<dbReference type="STRING" id="1073423.SAMN04488700_2392"/>
<dbReference type="EMBL" id="FXBJ01000002">
    <property type="protein sequence ID" value="SMH40587.1"/>
    <property type="molecule type" value="Genomic_DNA"/>
</dbReference>
<evidence type="ECO:0000313" key="3">
    <source>
        <dbReference type="Proteomes" id="UP000193435"/>
    </source>
</evidence>
<keyword evidence="1" id="KW-0472">Membrane</keyword>
<accession>A0A1X7NR66</accession>
<keyword evidence="1" id="KW-1133">Transmembrane helix</keyword>
<keyword evidence="1" id="KW-0812">Transmembrane</keyword>